<comment type="caution">
    <text evidence="1">The sequence shown here is derived from an EMBL/GenBank/DDBJ whole genome shotgun (WGS) entry which is preliminary data.</text>
</comment>
<name>A0ACC3CE46_PYRYE</name>
<evidence type="ECO:0000313" key="2">
    <source>
        <dbReference type="Proteomes" id="UP000798662"/>
    </source>
</evidence>
<accession>A0ACC3CE46</accession>
<reference evidence="1" key="1">
    <citation type="submission" date="2019-11" db="EMBL/GenBank/DDBJ databases">
        <title>Nori genome reveals adaptations in red seaweeds to the harsh intertidal environment.</title>
        <authorList>
            <person name="Wang D."/>
            <person name="Mao Y."/>
        </authorList>
    </citation>
    <scope>NUCLEOTIDE SEQUENCE</scope>
    <source>
        <tissue evidence="1">Gametophyte</tissue>
    </source>
</reference>
<organism evidence="1 2">
    <name type="scientific">Pyropia yezoensis</name>
    <name type="common">Susabi-nori</name>
    <name type="synonym">Porphyra yezoensis</name>
    <dbReference type="NCBI Taxonomy" id="2788"/>
    <lineage>
        <taxon>Eukaryota</taxon>
        <taxon>Rhodophyta</taxon>
        <taxon>Bangiophyceae</taxon>
        <taxon>Bangiales</taxon>
        <taxon>Bangiaceae</taxon>
        <taxon>Pyropia</taxon>
    </lineage>
</organism>
<keyword evidence="2" id="KW-1185">Reference proteome</keyword>
<evidence type="ECO:0000313" key="1">
    <source>
        <dbReference type="EMBL" id="KAK1868271.1"/>
    </source>
</evidence>
<gene>
    <name evidence="1" type="ORF">I4F81_010764</name>
</gene>
<protein>
    <submittedName>
        <fullName evidence="1">Uncharacterized protein</fullName>
    </submittedName>
</protein>
<dbReference type="EMBL" id="CM020620">
    <property type="protein sequence ID" value="KAK1868271.1"/>
    <property type="molecule type" value="Genomic_DNA"/>
</dbReference>
<sequence length="82" mass="7992">MGAKGVLNVVVPLAIAAAASFLLYVKTEVVLAETRTDAKATDKDVAATADATADAAVAAVDEAQAAPISPSSVAVAAVLLGL</sequence>
<dbReference type="Proteomes" id="UP000798662">
    <property type="component" value="Chromosome 3"/>
</dbReference>
<proteinExistence type="predicted"/>